<evidence type="ECO:0000256" key="1">
    <source>
        <dbReference type="SAM" id="SignalP"/>
    </source>
</evidence>
<keyword evidence="4" id="KW-1185">Reference proteome</keyword>
<sequence>MKRLVVALSAALLLGACGTAPETSAQVSDAKAVVQADGKFNDTDVMYLQMMVAHHEQGLEMVRLAEKTAKRDDVKILARAVDATQSDEVTLMKSWLTQWRKPTTVDHAPSAHADHGGLPATGPEEIEALRKAKGAAFETAFLNLFVAHQHNAVEMTQVEKTGGVNAETKAFADRVHDSRTDQIKQMLTMMNA</sequence>
<organism evidence="3 4">
    <name type="scientific">Pseudosporangium ferrugineum</name>
    <dbReference type="NCBI Taxonomy" id="439699"/>
    <lineage>
        <taxon>Bacteria</taxon>
        <taxon>Bacillati</taxon>
        <taxon>Actinomycetota</taxon>
        <taxon>Actinomycetes</taxon>
        <taxon>Micromonosporales</taxon>
        <taxon>Micromonosporaceae</taxon>
        <taxon>Pseudosporangium</taxon>
    </lineage>
</organism>
<dbReference type="AlphaFoldDB" id="A0A2T0S6J3"/>
<feature type="chain" id="PRO_5015717430" evidence="1">
    <location>
        <begin position="26"/>
        <end position="192"/>
    </location>
</feature>
<comment type="caution">
    <text evidence="3">The sequence shown here is derived from an EMBL/GenBank/DDBJ whole genome shotgun (WGS) entry which is preliminary data.</text>
</comment>
<evidence type="ECO:0000259" key="2">
    <source>
        <dbReference type="Pfam" id="PF03713"/>
    </source>
</evidence>
<dbReference type="PROSITE" id="PS51257">
    <property type="entry name" value="PROKAR_LIPOPROTEIN"/>
    <property type="match status" value="1"/>
</dbReference>
<name>A0A2T0S6J3_9ACTN</name>
<keyword evidence="1" id="KW-0732">Signal</keyword>
<evidence type="ECO:0000313" key="3">
    <source>
        <dbReference type="EMBL" id="PRY29040.1"/>
    </source>
</evidence>
<dbReference type="PANTHER" id="PTHR36933:SF1">
    <property type="entry name" value="SLL0788 PROTEIN"/>
    <property type="match status" value="1"/>
</dbReference>
<dbReference type="InterPro" id="IPR005183">
    <property type="entry name" value="DUF305_CopM-like"/>
</dbReference>
<proteinExistence type="predicted"/>
<dbReference type="Gene3D" id="1.20.1260.10">
    <property type="match status" value="1"/>
</dbReference>
<gene>
    <name evidence="3" type="ORF">CLV70_107349</name>
</gene>
<feature type="domain" description="DUF305" evidence="2">
    <location>
        <begin position="44"/>
        <end position="189"/>
    </location>
</feature>
<dbReference type="InterPro" id="IPR012347">
    <property type="entry name" value="Ferritin-like"/>
</dbReference>
<protein>
    <submittedName>
        <fullName evidence="3">Uncharacterized protein (DUF305 family)</fullName>
    </submittedName>
</protein>
<dbReference type="EMBL" id="PVZG01000007">
    <property type="protein sequence ID" value="PRY29040.1"/>
    <property type="molecule type" value="Genomic_DNA"/>
</dbReference>
<dbReference type="Proteomes" id="UP000239209">
    <property type="component" value="Unassembled WGS sequence"/>
</dbReference>
<reference evidence="3 4" key="1">
    <citation type="submission" date="2018-03" db="EMBL/GenBank/DDBJ databases">
        <title>Genomic Encyclopedia of Archaeal and Bacterial Type Strains, Phase II (KMG-II): from individual species to whole genera.</title>
        <authorList>
            <person name="Goeker M."/>
        </authorList>
    </citation>
    <scope>NUCLEOTIDE SEQUENCE [LARGE SCALE GENOMIC DNA]</scope>
    <source>
        <strain evidence="3 4">DSM 45348</strain>
    </source>
</reference>
<feature type="signal peptide" evidence="1">
    <location>
        <begin position="1"/>
        <end position="25"/>
    </location>
</feature>
<accession>A0A2T0S6J3</accession>
<dbReference type="PANTHER" id="PTHR36933">
    <property type="entry name" value="SLL0788 PROTEIN"/>
    <property type="match status" value="1"/>
</dbReference>
<dbReference type="Pfam" id="PF03713">
    <property type="entry name" value="DUF305"/>
    <property type="match status" value="1"/>
</dbReference>
<evidence type="ECO:0000313" key="4">
    <source>
        <dbReference type="Proteomes" id="UP000239209"/>
    </source>
</evidence>